<dbReference type="RefSeq" id="WP_092019465.1">
    <property type="nucleotide sequence ID" value="NZ_FOXH01000018.1"/>
</dbReference>
<evidence type="ECO:0008006" key="4">
    <source>
        <dbReference type="Google" id="ProtNLM"/>
    </source>
</evidence>
<dbReference type="InterPro" id="IPR010995">
    <property type="entry name" value="DNA_repair_Rad51/TF_NusA_a-hlx"/>
</dbReference>
<name>A0A1I5YFV6_9BACT</name>
<evidence type="ECO:0000313" key="2">
    <source>
        <dbReference type="EMBL" id="SFQ43126.1"/>
    </source>
</evidence>
<keyword evidence="1" id="KW-1133">Transmembrane helix</keyword>
<sequence length="153" mass="17407">MFQLNPLENPNAWWQHLLMLAVSALLGYIIGYRKSEIEAAENELALLDAKLDDCLKSKIVMKTTVTPQAWVYDDLKKIEGIGEKIETLLHNSGIRTFADLSMTDPDHILEILKSAGPRFQMHNPSTWPKQAELAHTGQWEKLKAWQEVLNKGI</sequence>
<dbReference type="STRING" id="1079859.SAMN04515674_118107"/>
<organism evidence="2 3">
    <name type="scientific">Pseudarcicella hirudinis</name>
    <dbReference type="NCBI Taxonomy" id="1079859"/>
    <lineage>
        <taxon>Bacteria</taxon>
        <taxon>Pseudomonadati</taxon>
        <taxon>Bacteroidota</taxon>
        <taxon>Cytophagia</taxon>
        <taxon>Cytophagales</taxon>
        <taxon>Flectobacillaceae</taxon>
        <taxon>Pseudarcicella</taxon>
    </lineage>
</organism>
<dbReference type="AlphaFoldDB" id="A0A1I5YFV6"/>
<dbReference type="Proteomes" id="UP000199306">
    <property type="component" value="Unassembled WGS sequence"/>
</dbReference>
<evidence type="ECO:0000256" key="1">
    <source>
        <dbReference type="SAM" id="Phobius"/>
    </source>
</evidence>
<proteinExistence type="predicted"/>
<keyword evidence="1" id="KW-0812">Transmembrane</keyword>
<dbReference type="Gene3D" id="1.10.150.20">
    <property type="entry name" value="5' to 3' exonuclease, C-terminal subdomain"/>
    <property type="match status" value="1"/>
</dbReference>
<evidence type="ECO:0000313" key="3">
    <source>
        <dbReference type="Proteomes" id="UP000199306"/>
    </source>
</evidence>
<dbReference type="GO" id="GO:0000166">
    <property type="term" value="F:nucleotide binding"/>
    <property type="evidence" value="ECO:0007669"/>
    <property type="project" value="InterPro"/>
</dbReference>
<dbReference type="SUPFAM" id="SSF47794">
    <property type="entry name" value="Rad51 N-terminal domain-like"/>
    <property type="match status" value="1"/>
</dbReference>
<keyword evidence="1" id="KW-0472">Membrane</keyword>
<feature type="transmembrane region" description="Helical" evidence="1">
    <location>
        <begin position="12"/>
        <end position="31"/>
    </location>
</feature>
<keyword evidence="3" id="KW-1185">Reference proteome</keyword>
<dbReference type="OrthoDB" id="9807941at2"/>
<dbReference type="EMBL" id="FOXH01000018">
    <property type="protein sequence ID" value="SFQ43126.1"/>
    <property type="molecule type" value="Genomic_DNA"/>
</dbReference>
<reference evidence="2 3" key="1">
    <citation type="submission" date="2016-10" db="EMBL/GenBank/DDBJ databases">
        <authorList>
            <person name="de Groot N.N."/>
        </authorList>
    </citation>
    <scope>NUCLEOTIDE SEQUENCE [LARGE SCALE GENOMIC DNA]</scope>
    <source>
        <strain evidence="3">E92,LMG 26720,CCM 7988</strain>
    </source>
</reference>
<accession>A0A1I5YFV6</accession>
<gene>
    <name evidence="2" type="ORF">SAMN04515674_118107</name>
</gene>
<protein>
    <recommendedName>
        <fullName evidence="4">DUF4332 domain-containing protein</fullName>
    </recommendedName>
</protein>